<dbReference type="InterPro" id="IPR050205">
    <property type="entry name" value="CDPK_Ser/Thr_kinases"/>
</dbReference>
<evidence type="ECO:0000313" key="8">
    <source>
        <dbReference type="EMBL" id="CAK0876801.1"/>
    </source>
</evidence>
<dbReference type="InterPro" id="IPR000719">
    <property type="entry name" value="Prot_kinase_dom"/>
</dbReference>
<sequence length="330" mass="36255">MRRLVPCAFWCIDMDLDAINGEQIDASASSRSTDRRRLSSELAQAKIDTKRFLKDETGRVTDFYSKVGDLGEGAFGDVWLARQRVCAGTPQEHLGRTVAVKRVRKPNTSMGLDEEGADSEEAVEDFRAEVELMKALDHPSICRLLQVFEDSKSLYLVMEHITGGELFERVAEFGTFSEHDAARVIQQVASALAYCHGHGVVHRDVKPENIMGADDELTVKLIDFGFGCRILSGVRLRAKVGSFLYNAPEVLAGEECDEKQDLWSLGCVLYVLLSGDMPFYGPDSKSRILGGSYSMEGDAWRGVSPAARELGSSAGLSGQLHRAIADLRAS</sequence>
<organism evidence="8 9">
    <name type="scientific">Prorocentrum cordatum</name>
    <dbReference type="NCBI Taxonomy" id="2364126"/>
    <lineage>
        <taxon>Eukaryota</taxon>
        <taxon>Sar</taxon>
        <taxon>Alveolata</taxon>
        <taxon>Dinophyceae</taxon>
        <taxon>Prorocentrales</taxon>
        <taxon>Prorocentraceae</taxon>
        <taxon>Prorocentrum</taxon>
    </lineage>
</organism>
<proteinExistence type="predicted"/>
<dbReference type="PROSITE" id="PS50011">
    <property type="entry name" value="PROTEIN_KINASE_DOM"/>
    <property type="match status" value="1"/>
</dbReference>
<dbReference type="Proteomes" id="UP001189429">
    <property type="component" value="Unassembled WGS sequence"/>
</dbReference>
<keyword evidence="1" id="KW-0723">Serine/threonine-protein kinase</keyword>
<dbReference type="PANTHER" id="PTHR24349">
    <property type="entry name" value="SERINE/THREONINE-PROTEIN KINASE"/>
    <property type="match status" value="1"/>
</dbReference>
<accession>A0ABN9VTG5</accession>
<evidence type="ECO:0000313" key="9">
    <source>
        <dbReference type="Proteomes" id="UP001189429"/>
    </source>
</evidence>
<dbReference type="SMART" id="SM00220">
    <property type="entry name" value="S_TKc"/>
    <property type="match status" value="1"/>
</dbReference>
<keyword evidence="2" id="KW-0808">Transferase</keyword>
<dbReference type="PROSITE" id="PS00107">
    <property type="entry name" value="PROTEIN_KINASE_ATP"/>
    <property type="match status" value="1"/>
</dbReference>
<reference evidence="8" key="1">
    <citation type="submission" date="2023-10" db="EMBL/GenBank/DDBJ databases">
        <authorList>
            <person name="Chen Y."/>
            <person name="Shah S."/>
            <person name="Dougan E. K."/>
            <person name="Thang M."/>
            <person name="Chan C."/>
        </authorList>
    </citation>
    <scope>NUCLEOTIDE SEQUENCE [LARGE SCALE GENOMIC DNA]</scope>
</reference>
<feature type="binding site" evidence="6">
    <location>
        <position position="101"/>
    </location>
    <ligand>
        <name>ATP</name>
        <dbReference type="ChEBI" id="CHEBI:30616"/>
    </ligand>
</feature>
<keyword evidence="3 6" id="KW-0547">Nucleotide-binding</keyword>
<keyword evidence="9" id="KW-1185">Reference proteome</keyword>
<dbReference type="EMBL" id="CAUYUJ010017665">
    <property type="protein sequence ID" value="CAK0876801.1"/>
    <property type="molecule type" value="Genomic_DNA"/>
</dbReference>
<gene>
    <name evidence="8" type="ORF">PCOR1329_LOCUS61021</name>
</gene>
<comment type="caution">
    <text evidence="8">The sequence shown here is derived from an EMBL/GenBank/DDBJ whole genome shotgun (WGS) entry which is preliminary data.</text>
</comment>
<name>A0ABN9VTG5_9DINO</name>
<dbReference type="SUPFAM" id="SSF56112">
    <property type="entry name" value="Protein kinase-like (PK-like)"/>
    <property type="match status" value="1"/>
</dbReference>
<dbReference type="Gene3D" id="1.10.510.10">
    <property type="entry name" value="Transferase(Phosphotransferase) domain 1"/>
    <property type="match status" value="1"/>
</dbReference>
<keyword evidence="4" id="KW-0418">Kinase</keyword>
<evidence type="ECO:0000256" key="5">
    <source>
        <dbReference type="ARBA" id="ARBA00022840"/>
    </source>
</evidence>
<evidence type="ECO:0000256" key="6">
    <source>
        <dbReference type="PROSITE-ProRule" id="PRU10141"/>
    </source>
</evidence>
<keyword evidence="5 6" id="KW-0067">ATP-binding</keyword>
<protein>
    <recommendedName>
        <fullName evidence="7">Protein kinase domain-containing protein</fullName>
    </recommendedName>
</protein>
<dbReference type="InterPro" id="IPR017441">
    <property type="entry name" value="Protein_kinase_ATP_BS"/>
</dbReference>
<evidence type="ECO:0000256" key="2">
    <source>
        <dbReference type="ARBA" id="ARBA00022679"/>
    </source>
</evidence>
<evidence type="ECO:0000256" key="3">
    <source>
        <dbReference type="ARBA" id="ARBA00022741"/>
    </source>
</evidence>
<evidence type="ECO:0000256" key="1">
    <source>
        <dbReference type="ARBA" id="ARBA00022527"/>
    </source>
</evidence>
<evidence type="ECO:0000256" key="4">
    <source>
        <dbReference type="ARBA" id="ARBA00022777"/>
    </source>
</evidence>
<feature type="domain" description="Protein kinase" evidence="7">
    <location>
        <begin position="64"/>
        <end position="330"/>
    </location>
</feature>
<evidence type="ECO:0000259" key="7">
    <source>
        <dbReference type="PROSITE" id="PS50011"/>
    </source>
</evidence>
<dbReference type="InterPro" id="IPR011009">
    <property type="entry name" value="Kinase-like_dom_sf"/>
</dbReference>
<dbReference type="Pfam" id="PF00069">
    <property type="entry name" value="Pkinase"/>
    <property type="match status" value="1"/>
</dbReference>